<keyword evidence="4 6" id="KW-1133">Transmembrane helix</keyword>
<dbReference type="SUPFAM" id="SSF160355">
    <property type="entry name" value="Bacterial polysaccharide co-polymerase-like"/>
    <property type="match status" value="1"/>
</dbReference>
<keyword evidence="2" id="KW-1003">Cell membrane</keyword>
<keyword evidence="10" id="KW-1185">Reference proteome</keyword>
<name>A0ABX1Q3L8_9RHOO</name>
<evidence type="ECO:0000256" key="6">
    <source>
        <dbReference type="SAM" id="Phobius"/>
    </source>
</evidence>
<keyword evidence="5 6" id="KW-0472">Membrane</keyword>
<dbReference type="RefSeq" id="WP_169257832.1">
    <property type="nucleotide sequence ID" value="NZ_WTVN01000044.1"/>
</dbReference>
<sequence length="354" mass="39121">MSERENPSAYAEDEISLVDLIQILARRKALIAWTFAVCVIAGFAYAFLATPRYEVEVRVDHPFASELAALNIGRNGPTGLSPYTPEQVFEYFSNQLASDLAMQAFFREVYLPSLDEGEKSRSEEQLREKMARAVKVSKPDPKGRNLYTLKVEAETGEKAARYASSFLDLVARDAAHKLVGDVRNEIELIVRNTERDLGEWRVTAAKQRQDRMIQLSEALQVAEAVGVKEPQVTSGRLPAQDKLTPFLDGSQLYARGSKSLAAELGVLKTRQSDDAFITGLREAESRLRMLKTIEFDPKAFKIFNADGEIIVPAKPVAPKKSLVLVLAAVLGVMGGVMLAFIAEFVANARRKAAV</sequence>
<evidence type="ECO:0000256" key="5">
    <source>
        <dbReference type="ARBA" id="ARBA00023136"/>
    </source>
</evidence>
<dbReference type="PANTHER" id="PTHR32309">
    <property type="entry name" value="TYROSINE-PROTEIN KINASE"/>
    <property type="match status" value="1"/>
</dbReference>
<reference evidence="9 10" key="1">
    <citation type="submission" date="2019-12" db="EMBL/GenBank/DDBJ databases">
        <title>Comparative genomics gives insights into the taxonomy of the Azoarcus-Aromatoleum group and reveals separate origins of nif in the plant-associated Azoarcus and non-plant-associated Aromatoleum sub-groups.</title>
        <authorList>
            <person name="Lafos M."/>
            <person name="Maluk M."/>
            <person name="Batista M."/>
            <person name="Junghare M."/>
            <person name="Carmona M."/>
            <person name="Faoro H."/>
            <person name="Cruz L.M."/>
            <person name="Battistoni F."/>
            <person name="De Souza E."/>
            <person name="Pedrosa F."/>
            <person name="Chen W.-M."/>
            <person name="Poole P.S."/>
            <person name="Dixon R.A."/>
            <person name="James E.K."/>
        </authorList>
    </citation>
    <scope>NUCLEOTIDE SEQUENCE [LARGE SCALE GENOMIC DNA]</scope>
    <source>
        <strain evidence="9 10">Td21</strain>
    </source>
</reference>
<comment type="subcellular location">
    <subcellularLocation>
        <location evidence="1">Cell membrane</location>
        <topology evidence="1">Multi-pass membrane protein</topology>
    </subcellularLocation>
</comment>
<evidence type="ECO:0000256" key="1">
    <source>
        <dbReference type="ARBA" id="ARBA00004651"/>
    </source>
</evidence>
<feature type="domain" description="Polysaccharide chain length determinant N-terminal" evidence="7">
    <location>
        <begin position="13"/>
        <end position="107"/>
    </location>
</feature>
<keyword evidence="3 6" id="KW-0812">Transmembrane</keyword>
<dbReference type="InterPro" id="IPR032807">
    <property type="entry name" value="GNVR"/>
</dbReference>
<comment type="caution">
    <text evidence="9">The sequence shown here is derived from an EMBL/GenBank/DDBJ whole genome shotgun (WGS) entry which is preliminary data.</text>
</comment>
<feature type="transmembrane region" description="Helical" evidence="6">
    <location>
        <begin position="30"/>
        <end position="48"/>
    </location>
</feature>
<gene>
    <name evidence="9" type="ORF">GPA22_19975</name>
</gene>
<dbReference type="EMBL" id="WTVN01000044">
    <property type="protein sequence ID" value="NMG46000.1"/>
    <property type="molecule type" value="Genomic_DNA"/>
</dbReference>
<accession>A0ABX1Q3L8</accession>
<dbReference type="Pfam" id="PF13807">
    <property type="entry name" value="GNVR"/>
    <property type="match status" value="1"/>
</dbReference>
<dbReference type="InterPro" id="IPR050445">
    <property type="entry name" value="Bact_polysacc_biosynth/exp"/>
</dbReference>
<organism evidence="9 10">
    <name type="scientific">Aromatoleum toluvorans</name>
    <dbReference type="NCBI Taxonomy" id="92002"/>
    <lineage>
        <taxon>Bacteria</taxon>
        <taxon>Pseudomonadati</taxon>
        <taxon>Pseudomonadota</taxon>
        <taxon>Betaproteobacteria</taxon>
        <taxon>Rhodocyclales</taxon>
        <taxon>Rhodocyclaceae</taxon>
        <taxon>Aromatoleum</taxon>
    </lineage>
</organism>
<dbReference type="Gene3D" id="3.30.1890.10">
    <property type="entry name" value="FepE-like"/>
    <property type="match status" value="1"/>
</dbReference>
<feature type="domain" description="Tyrosine-protein kinase G-rich" evidence="8">
    <location>
        <begin position="309"/>
        <end position="341"/>
    </location>
</feature>
<feature type="transmembrane region" description="Helical" evidence="6">
    <location>
        <begin position="322"/>
        <end position="346"/>
    </location>
</feature>
<evidence type="ECO:0000256" key="4">
    <source>
        <dbReference type="ARBA" id="ARBA00022989"/>
    </source>
</evidence>
<evidence type="ECO:0008006" key="11">
    <source>
        <dbReference type="Google" id="ProtNLM"/>
    </source>
</evidence>
<evidence type="ECO:0000259" key="8">
    <source>
        <dbReference type="Pfam" id="PF13807"/>
    </source>
</evidence>
<dbReference type="PANTHER" id="PTHR32309:SF13">
    <property type="entry name" value="FERRIC ENTEROBACTIN TRANSPORT PROTEIN FEPE"/>
    <property type="match status" value="1"/>
</dbReference>
<evidence type="ECO:0000313" key="10">
    <source>
        <dbReference type="Proteomes" id="UP000623795"/>
    </source>
</evidence>
<dbReference type="Pfam" id="PF02706">
    <property type="entry name" value="Wzz"/>
    <property type="match status" value="1"/>
</dbReference>
<evidence type="ECO:0000259" key="7">
    <source>
        <dbReference type="Pfam" id="PF02706"/>
    </source>
</evidence>
<dbReference type="Proteomes" id="UP000623795">
    <property type="component" value="Unassembled WGS sequence"/>
</dbReference>
<evidence type="ECO:0000256" key="2">
    <source>
        <dbReference type="ARBA" id="ARBA00022475"/>
    </source>
</evidence>
<protein>
    <recommendedName>
        <fullName evidence="11">Chain length determinant protein (Polysaccharide antigen chain regulator)</fullName>
    </recommendedName>
</protein>
<evidence type="ECO:0000313" key="9">
    <source>
        <dbReference type="EMBL" id="NMG46000.1"/>
    </source>
</evidence>
<dbReference type="InterPro" id="IPR003856">
    <property type="entry name" value="LPS_length_determ_N"/>
</dbReference>
<proteinExistence type="predicted"/>
<evidence type="ECO:0000256" key="3">
    <source>
        <dbReference type="ARBA" id="ARBA00022692"/>
    </source>
</evidence>